<gene>
    <name evidence="1" type="ORF">M9458_020601</name>
</gene>
<sequence length="138" mass="16178">VYPYEVTMLTRVLSMLPSPRPDEAVLSRINAVILQCNLNDLNTYATVVAKWIRNDPSYRHNTSSKYVRLLQTLNRCGRERLHSFESLDVLLEEWFDEMLLEESMVTMQKLTDQISWINVHELGVYLTRTNYFCAALMD</sequence>
<feature type="non-terminal residue" evidence="1">
    <location>
        <position position="138"/>
    </location>
</feature>
<comment type="caution">
    <text evidence="1">The sequence shown here is derived from an EMBL/GenBank/DDBJ whole genome shotgun (WGS) entry which is preliminary data.</text>
</comment>
<keyword evidence="2" id="KW-1185">Reference proteome</keyword>
<accession>A0ABD0QF91</accession>
<reference evidence="1 2" key="1">
    <citation type="submission" date="2024-05" db="EMBL/GenBank/DDBJ databases">
        <title>Genome sequencing and assembly of Indian major carp, Cirrhinus mrigala (Hamilton, 1822).</title>
        <authorList>
            <person name="Mohindra V."/>
            <person name="Chowdhury L.M."/>
            <person name="Lal K."/>
            <person name="Jena J.K."/>
        </authorList>
    </citation>
    <scope>NUCLEOTIDE SEQUENCE [LARGE SCALE GENOMIC DNA]</scope>
    <source>
        <strain evidence="1">CM1030</strain>
        <tissue evidence="1">Blood</tissue>
    </source>
</reference>
<evidence type="ECO:0000313" key="2">
    <source>
        <dbReference type="Proteomes" id="UP001529510"/>
    </source>
</evidence>
<name>A0ABD0QF91_CIRMR</name>
<protein>
    <submittedName>
        <fullName evidence="1">Uncharacterized protein</fullName>
    </submittedName>
</protein>
<proteinExistence type="predicted"/>
<dbReference type="AlphaFoldDB" id="A0ABD0QF91"/>
<dbReference type="EMBL" id="JAMKFB020000009">
    <property type="protein sequence ID" value="KAL0184905.1"/>
    <property type="molecule type" value="Genomic_DNA"/>
</dbReference>
<evidence type="ECO:0000313" key="1">
    <source>
        <dbReference type="EMBL" id="KAL0184905.1"/>
    </source>
</evidence>
<feature type="non-terminal residue" evidence="1">
    <location>
        <position position="1"/>
    </location>
</feature>
<dbReference type="Proteomes" id="UP001529510">
    <property type="component" value="Unassembled WGS sequence"/>
</dbReference>
<organism evidence="1 2">
    <name type="scientific">Cirrhinus mrigala</name>
    <name type="common">Mrigala</name>
    <dbReference type="NCBI Taxonomy" id="683832"/>
    <lineage>
        <taxon>Eukaryota</taxon>
        <taxon>Metazoa</taxon>
        <taxon>Chordata</taxon>
        <taxon>Craniata</taxon>
        <taxon>Vertebrata</taxon>
        <taxon>Euteleostomi</taxon>
        <taxon>Actinopterygii</taxon>
        <taxon>Neopterygii</taxon>
        <taxon>Teleostei</taxon>
        <taxon>Ostariophysi</taxon>
        <taxon>Cypriniformes</taxon>
        <taxon>Cyprinidae</taxon>
        <taxon>Labeoninae</taxon>
        <taxon>Labeonini</taxon>
        <taxon>Cirrhinus</taxon>
    </lineage>
</organism>